<dbReference type="PANTHER" id="PTHR43132">
    <property type="entry name" value="ARSENICAL RESISTANCE OPERON REPRESSOR ARSR-RELATED"/>
    <property type="match status" value="1"/>
</dbReference>
<dbReference type="CDD" id="cd00090">
    <property type="entry name" value="HTH_ARSR"/>
    <property type="match status" value="1"/>
</dbReference>
<dbReference type="InterPro" id="IPR036388">
    <property type="entry name" value="WH-like_DNA-bd_sf"/>
</dbReference>
<evidence type="ECO:0000256" key="2">
    <source>
        <dbReference type="ARBA" id="ARBA00023125"/>
    </source>
</evidence>
<dbReference type="SMART" id="SM00418">
    <property type="entry name" value="HTH_ARSR"/>
    <property type="match status" value="1"/>
</dbReference>
<keyword evidence="2" id="KW-0238">DNA-binding</keyword>
<evidence type="ECO:0000256" key="3">
    <source>
        <dbReference type="ARBA" id="ARBA00023163"/>
    </source>
</evidence>
<keyword evidence="3" id="KW-0804">Transcription</keyword>
<dbReference type="EMBL" id="FMWO01000044">
    <property type="protein sequence ID" value="SCZ85324.1"/>
    <property type="molecule type" value="Genomic_DNA"/>
</dbReference>
<dbReference type="PROSITE" id="PS50987">
    <property type="entry name" value="HTH_ARSR_2"/>
    <property type="match status" value="1"/>
</dbReference>
<feature type="domain" description="HTH arsR-type" evidence="4">
    <location>
        <begin position="3"/>
        <end position="97"/>
    </location>
</feature>
<organism evidence="5 6">
    <name type="scientific">Nitrosomonas mobilis</name>
    <dbReference type="NCBI Taxonomy" id="51642"/>
    <lineage>
        <taxon>Bacteria</taxon>
        <taxon>Pseudomonadati</taxon>
        <taxon>Pseudomonadota</taxon>
        <taxon>Betaproteobacteria</taxon>
        <taxon>Nitrosomonadales</taxon>
        <taxon>Nitrosomonadaceae</taxon>
        <taxon>Nitrosomonas</taxon>
    </lineage>
</organism>
<dbReference type="AlphaFoldDB" id="A0A1G5SDP7"/>
<dbReference type="OrthoDB" id="1445766at2"/>
<dbReference type="InterPro" id="IPR051011">
    <property type="entry name" value="Metal_resp_trans_reg"/>
</dbReference>
<name>A0A1G5SDP7_9PROT</name>
<keyword evidence="1" id="KW-0805">Transcription regulation</keyword>
<dbReference type="GO" id="GO:0003677">
    <property type="term" value="F:DNA binding"/>
    <property type="evidence" value="ECO:0007669"/>
    <property type="project" value="UniProtKB-KW"/>
</dbReference>
<dbReference type="Proteomes" id="UP000198729">
    <property type="component" value="Unassembled WGS sequence"/>
</dbReference>
<dbReference type="STRING" id="51642.NSMM_370103"/>
<gene>
    <name evidence="5" type="primary">hlyU</name>
    <name evidence="5" type="ORF">NSMM_370103</name>
</gene>
<dbReference type="InterPro" id="IPR001845">
    <property type="entry name" value="HTH_ArsR_DNA-bd_dom"/>
</dbReference>
<dbReference type="SUPFAM" id="SSF46785">
    <property type="entry name" value="Winged helix' DNA-binding domain"/>
    <property type="match status" value="1"/>
</dbReference>
<dbReference type="Pfam" id="PF01022">
    <property type="entry name" value="HTH_5"/>
    <property type="match status" value="1"/>
</dbReference>
<evidence type="ECO:0000313" key="5">
    <source>
        <dbReference type="EMBL" id="SCZ85324.1"/>
    </source>
</evidence>
<dbReference type="Gene3D" id="1.10.10.10">
    <property type="entry name" value="Winged helix-like DNA-binding domain superfamily/Winged helix DNA-binding domain"/>
    <property type="match status" value="1"/>
</dbReference>
<dbReference type="PANTHER" id="PTHR43132:SF2">
    <property type="entry name" value="ARSENICAL RESISTANCE OPERON REPRESSOR ARSR-RELATED"/>
    <property type="match status" value="1"/>
</dbReference>
<dbReference type="GO" id="GO:0003700">
    <property type="term" value="F:DNA-binding transcription factor activity"/>
    <property type="evidence" value="ECO:0007669"/>
    <property type="project" value="InterPro"/>
</dbReference>
<dbReference type="PRINTS" id="PR00778">
    <property type="entry name" value="HTHARSR"/>
</dbReference>
<keyword evidence="6" id="KW-1185">Reference proteome</keyword>
<evidence type="ECO:0000259" key="4">
    <source>
        <dbReference type="PROSITE" id="PS50987"/>
    </source>
</evidence>
<protein>
    <submittedName>
        <fullName evidence="5">Transcriptional activator HlyU</fullName>
    </submittedName>
</protein>
<evidence type="ECO:0000256" key="1">
    <source>
        <dbReference type="ARBA" id="ARBA00023015"/>
    </source>
</evidence>
<sequence length="99" mass="11557">MRDMQKNVQAASKLLKTMANTSRLMVLCNIVKQEHTVSELEKLIGLSQSALSQHLSRLRYEGIVEYRREGQNVYYSLKDDSVRRVLEVLYDIYCETDNE</sequence>
<evidence type="ECO:0000313" key="6">
    <source>
        <dbReference type="Proteomes" id="UP000198729"/>
    </source>
</evidence>
<accession>A0A1G5SDP7</accession>
<proteinExistence type="predicted"/>
<dbReference type="InterPro" id="IPR011991">
    <property type="entry name" value="ArsR-like_HTH"/>
</dbReference>
<dbReference type="NCBIfam" id="NF033788">
    <property type="entry name" value="HTH_metalloreg"/>
    <property type="match status" value="1"/>
</dbReference>
<reference evidence="5 6" key="1">
    <citation type="submission" date="2016-10" db="EMBL/GenBank/DDBJ databases">
        <authorList>
            <person name="de Groot N.N."/>
        </authorList>
    </citation>
    <scope>NUCLEOTIDE SEQUENCE [LARGE SCALE GENOMIC DNA]</scope>
    <source>
        <strain evidence="5">1</strain>
    </source>
</reference>
<dbReference type="InterPro" id="IPR036390">
    <property type="entry name" value="WH_DNA-bd_sf"/>
</dbReference>
<dbReference type="RefSeq" id="WP_090285492.1">
    <property type="nucleotide sequence ID" value="NZ_FMWO01000044.1"/>
</dbReference>